<dbReference type="InterPro" id="IPR036866">
    <property type="entry name" value="RibonucZ/Hydroxyglut_hydro"/>
</dbReference>
<dbReference type="InterPro" id="IPR001279">
    <property type="entry name" value="Metallo-B-lactamas"/>
</dbReference>
<feature type="domain" description="Clp1 P-loop" evidence="2">
    <location>
        <begin position="31"/>
        <end position="202"/>
    </location>
</feature>
<dbReference type="GO" id="GO:0042781">
    <property type="term" value="F:3'-tRNA processing endoribonuclease activity"/>
    <property type="evidence" value="ECO:0007669"/>
    <property type="project" value="TreeGrafter"/>
</dbReference>
<evidence type="ECO:0000259" key="2">
    <source>
        <dbReference type="Pfam" id="PF16575"/>
    </source>
</evidence>
<keyword evidence="4" id="KW-1185">Reference proteome</keyword>
<dbReference type="Pfam" id="PF00753">
    <property type="entry name" value="Lactamase_B"/>
    <property type="match status" value="1"/>
</dbReference>
<dbReference type="Proteomes" id="UP000199675">
    <property type="component" value="Unassembled WGS sequence"/>
</dbReference>
<dbReference type="InterPro" id="IPR027417">
    <property type="entry name" value="P-loop_NTPase"/>
</dbReference>
<dbReference type="Gene3D" id="3.60.15.10">
    <property type="entry name" value="Ribonuclease Z/Hydroxyacylglutathione hydrolase-like"/>
    <property type="match status" value="1"/>
</dbReference>
<dbReference type="STRING" id="488533.SAMN04487960_102233"/>
<evidence type="ECO:0000313" key="4">
    <source>
        <dbReference type="Proteomes" id="UP000199675"/>
    </source>
</evidence>
<dbReference type="Pfam" id="PF16575">
    <property type="entry name" value="CLP1_P"/>
    <property type="match status" value="1"/>
</dbReference>
<evidence type="ECO:0000313" key="3">
    <source>
        <dbReference type="EMBL" id="SDW34926.1"/>
    </source>
</evidence>
<feature type="domain" description="Metallo-beta-lactamase" evidence="1">
    <location>
        <begin position="350"/>
        <end position="392"/>
    </location>
</feature>
<proteinExistence type="predicted"/>
<accession>A0A1H2STG4</accession>
<dbReference type="InterPro" id="IPR032319">
    <property type="entry name" value="CLP1_P"/>
</dbReference>
<evidence type="ECO:0000259" key="1">
    <source>
        <dbReference type="Pfam" id="PF00753"/>
    </source>
</evidence>
<protein>
    <submittedName>
        <fullName evidence="3">Ribonuclease BN, tRNA processing enzyme</fullName>
    </submittedName>
</protein>
<organism evidence="3 4">
    <name type="scientific">Marinobacter mobilis</name>
    <dbReference type="NCBI Taxonomy" id="488533"/>
    <lineage>
        <taxon>Bacteria</taxon>
        <taxon>Pseudomonadati</taxon>
        <taxon>Pseudomonadota</taxon>
        <taxon>Gammaproteobacteria</taxon>
        <taxon>Pseudomonadales</taxon>
        <taxon>Marinobacteraceae</taxon>
        <taxon>Marinobacter</taxon>
    </lineage>
</organism>
<dbReference type="EMBL" id="FNNE01000002">
    <property type="protein sequence ID" value="SDW34926.1"/>
    <property type="molecule type" value="Genomic_DNA"/>
</dbReference>
<gene>
    <name evidence="3" type="ORF">SAMN04487960_102233</name>
</gene>
<dbReference type="SUPFAM" id="SSF56281">
    <property type="entry name" value="Metallo-hydrolase/oxidoreductase"/>
    <property type="match status" value="1"/>
</dbReference>
<reference evidence="3 4" key="1">
    <citation type="submission" date="2016-10" db="EMBL/GenBank/DDBJ databases">
        <authorList>
            <person name="de Groot N.N."/>
        </authorList>
    </citation>
    <scope>NUCLEOTIDE SEQUENCE [LARGE SCALE GENOMIC DNA]</scope>
    <source>
        <strain evidence="3 4">CGMCC 1.7059</strain>
    </source>
</reference>
<name>A0A1H2STG4_9GAMM</name>
<dbReference type="RefSeq" id="WP_175528271.1">
    <property type="nucleotide sequence ID" value="NZ_FNNE01000002.1"/>
</dbReference>
<sequence>MSGSDPSTAEAFIDHRFPKHWRAVLLGRDGASKSILIHSLMAALQARGQRAVCLNCAPERSVFGLPGTLSLGQFDGDQWRVLAVNPLCSLDAGRFRLPLLMGVRQLLARIPSLLGTDDYTLILDTPGLTHGIAAAELLPALIESANADVLLFPEGDDLSAAGQIPAAPPLELILLRVPDSTSGQSRAERRQQLSQQWQDYLAHGQTWSARLDSLALTGTPPDVPNDWQGRQLALYRDGQLLSLGQALTLADGILTATIAAPATGADRLLVRDAAFRDGQLQTVSRPSRQGPPADQPVRPPAVEVRAELGALTGVAEDPQIALRVGHAVASLVNGVMGDPLLQLRLLHHNRSLLFDLGDTGRMPLRAAHQVSDLFLTHAHADHIGGFVWFLRSRIGHFPPCRVFGPPGLLQHIWGMMNGILWDRVDDRGPCFEIHEWSGDHLRRWRLTAASRGPERLADQPVDDGMIVREPGFVVRATELDHGTPVLAYAYEPQSQIRVRKDRLAQFGLTPGPWLQQLKQGYFGARWTERIALENGQSLTVEELVQTLLLVEPGEKLAYATDFGASEENIKRLTRLARNAHTLFCESSFLVEDQAQADRTHHLTTEACALIANRARVRQLVAFHFSHRYEKRRDDVYRELQQYTHRVLIPQHQPASG</sequence>
<dbReference type="Gene3D" id="3.40.50.300">
    <property type="entry name" value="P-loop containing nucleotide triphosphate hydrolases"/>
    <property type="match status" value="1"/>
</dbReference>
<dbReference type="AlphaFoldDB" id="A0A1H2STG4"/>
<dbReference type="PANTHER" id="PTHR46018">
    <property type="entry name" value="ZINC PHOSPHODIESTERASE ELAC PROTEIN 1"/>
    <property type="match status" value="1"/>
</dbReference>
<dbReference type="PANTHER" id="PTHR46018:SF2">
    <property type="entry name" value="ZINC PHOSPHODIESTERASE ELAC PROTEIN 1"/>
    <property type="match status" value="1"/>
</dbReference>